<name>A0A9P5BX26_9PLEO</name>
<organism evidence="1 2">
    <name type="scientific">Didymella heteroderae</name>
    <dbReference type="NCBI Taxonomy" id="1769908"/>
    <lineage>
        <taxon>Eukaryota</taxon>
        <taxon>Fungi</taxon>
        <taxon>Dikarya</taxon>
        <taxon>Ascomycota</taxon>
        <taxon>Pezizomycotina</taxon>
        <taxon>Dothideomycetes</taxon>
        <taxon>Pleosporomycetidae</taxon>
        <taxon>Pleosporales</taxon>
        <taxon>Pleosporineae</taxon>
        <taxon>Didymellaceae</taxon>
        <taxon>Didymella</taxon>
    </lineage>
</organism>
<dbReference type="EMBL" id="SWKV01000079">
    <property type="protein sequence ID" value="KAF3033579.1"/>
    <property type="molecule type" value="Genomic_DNA"/>
</dbReference>
<proteinExistence type="predicted"/>
<dbReference type="OrthoDB" id="10501530at2759"/>
<evidence type="ECO:0000313" key="1">
    <source>
        <dbReference type="EMBL" id="KAF3033579.1"/>
    </source>
</evidence>
<dbReference type="Proteomes" id="UP000758155">
    <property type="component" value="Unassembled WGS sequence"/>
</dbReference>
<comment type="caution">
    <text evidence="1">The sequence shown here is derived from an EMBL/GenBank/DDBJ whole genome shotgun (WGS) entry which is preliminary data.</text>
</comment>
<protein>
    <submittedName>
        <fullName evidence="1">Uncharacterized protein</fullName>
    </submittedName>
</protein>
<keyword evidence="2" id="KW-1185">Reference proteome</keyword>
<evidence type="ECO:0000313" key="2">
    <source>
        <dbReference type="Proteomes" id="UP000758155"/>
    </source>
</evidence>
<reference evidence="1" key="1">
    <citation type="submission" date="2019-04" db="EMBL/GenBank/DDBJ databases">
        <title>Sequencing of skin fungus with MAO and IRED activity.</title>
        <authorList>
            <person name="Marsaioli A.J."/>
            <person name="Bonatto J.M.C."/>
            <person name="Reis Junior O."/>
        </authorList>
    </citation>
    <scope>NUCLEOTIDE SEQUENCE</scope>
    <source>
        <strain evidence="1">28M1</strain>
    </source>
</reference>
<sequence length="192" mass="21431">MGSVLFASEVYERQDPDIRRWPGVYVHPGEFKPAAANVEGEGETWIRYRDRYRRLRAHCRLPKAERFAAAPGMSTAEQDGTSIVHQTITCHYHVYAPTTIHVNSSEARCITESSSEVATATTLNASISERPIQTDGALLTEIKLGTNKALQPSKSEGKKEAILRWLIIKLTLLLVKVSNREKCVVPIQEIGM</sequence>
<gene>
    <name evidence="1" type="ORF">E8E12_004943</name>
</gene>
<accession>A0A9P5BX26</accession>
<dbReference type="AlphaFoldDB" id="A0A9P5BX26"/>